<dbReference type="InterPro" id="IPR022467">
    <property type="entry name" value="ABC_transprt_ATP-bd_su_PQQ"/>
</dbReference>
<dbReference type="SUPFAM" id="SSF52540">
    <property type="entry name" value="P-loop containing nucleoside triphosphate hydrolases"/>
    <property type="match status" value="1"/>
</dbReference>
<reference evidence="7" key="1">
    <citation type="submission" date="2023-07" db="EMBL/GenBank/DDBJ databases">
        <title>Genome content predicts the carbon catabolic preferences of heterotrophic bacteria.</title>
        <authorList>
            <person name="Gralka M."/>
        </authorList>
    </citation>
    <scope>NUCLEOTIDE SEQUENCE</scope>
    <source>
        <strain evidence="8">5G01</strain>
        <strain evidence="7">I2M16</strain>
    </source>
</reference>
<dbReference type="Proteomes" id="UP001177341">
    <property type="component" value="Unassembled WGS sequence"/>
</dbReference>
<evidence type="ECO:0000256" key="5">
    <source>
        <dbReference type="ARBA" id="ARBA00022840"/>
    </source>
</evidence>
<dbReference type="Pfam" id="PF00005">
    <property type="entry name" value="ABC_tran"/>
    <property type="match status" value="1"/>
</dbReference>
<dbReference type="InterPro" id="IPR003439">
    <property type="entry name" value="ABC_transporter-like_ATP-bd"/>
</dbReference>
<dbReference type="InterPro" id="IPR027417">
    <property type="entry name" value="P-loop_NTPase"/>
</dbReference>
<comment type="caution">
    <text evidence="7">The sequence shown here is derived from an EMBL/GenBank/DDBJ whole genome shotgun (WGS) entry which is preliminary data.</text>
</comment>
<feature type="domain" description="ABC transporter" evidence="6">
    <location>
        <begin position="3"/>
        <end position="236"/>
    </location>
</feature>
<dbReference type="RefSeq" id="WP_303496218.1">
    <property type="nucleotide sequence ID" value="NZ_JAGDZI010000009.1"/>
</dbReference>
<dbReference type="EMBL" id="JAUOPG010000004">
    <property type="protein sequence ID" value="MDO6453518.1"/>
    <property type="molecule type" value="Genomic_DNA"/>
</dbReference>
<dbReference type="PANTHER" id="PTHR42711:SF5">
    <property type="entry name" value="ABC TRANSPORTER ATP-BINDING PROTEIN NATA"/>
    <property type="match status" value="1"/>
</dbReference>
<keyword evidence="3" id="KW-0536">Nodulation</keyword>
<dbReference type="GO" id="GO:0005524">
    <property type="term" value="F:ATP binding"/>
    <property type="evidence" value="ECO:0007669"/>
    <property type="project" value="UniProtKB-KW"/>
</dbReference>
<sequence>MSISVEQVSFRYGAAGSKAALDNVSFELPDSRFCALLGPNGAGKSTLFSLLTRLFSLNQGVITIQGDDLNKAPTAVMQRIGVVFQQSTLDLDLTVSQNLFYHASLHGFSRKAAKAPIERELARMSLTDRANDKVRALNGGHRRRVEIARALLHTPDVLLLDEPTTGLDPEARFALNQHVRSLCNDGKLTVLWATHLIEEVQTDDRVLLLHQGKLISSGNGQDLCDLSGETSLAAAFKKLTQKGTTPL</sequence>
<evidence type="ECO:0000256" key="4">
    <source>
        <dbReference type="ARBA" id="ARBA00022741"/>
    </source>
</evidence>
<gene>
    <name evidence="7" type="ORF">Q4490_08070</name>
    <name evidence="8" type="ORF">Q8W30_07100</name>
</gene>
<dbReference type="GO" id="GO:0016887">
    <property type="term" value="F:ATP hydrolysis activity"/>
    <property type="evidence" value="ECO:0007669"/>
    <property type="project" value="InterPro"/>
</dbReference>
<evidence type="ECO:0000313" key="7">
    <source>
        <dbReference type="EMBL" id="MDO6453518.1"/>
    </source>
</evidence>
<dbReference type="Proteomes" id="UP001169862">
    <property type="component" value="Unassembled WGS sequence"/>
</dbReference>
<dbReference type="SMART" id="SM00382">
    <property type="entry name" value="AAA"/>
    <property type="match status" value="1"/>
</dbReference>
<evidence type="ECO:0000313" key="10">
    <source>
        <dbReference type="Proteomes" id="UP001177341"/>
    </source>
</evidence>
<evidence type="ECO:0000256" key="2">
    <source>
        <dbReference type="ARBA" id="ARBA00022448"/>
    </source>
</evidence>
<keyword evidence="2" id="KW-0813">Transport</keyword>
<evidence type="ECO:0000256" key="3">
    <source>
        <dbReference type="ARBA" id="ARBA00022458"/>
    </source>
</evidence>
<dbReference type="PROSITE" id="PS50893">
    <property type="entry name" value="ABC_TRANSPORTER_2"/>
    <property type="match status" value="1"/>
</dbReference>
<dbReference type="Gene3D" id="3.40.50.300">
    <property type="entry name" value="P-loop containing nucleotide triphosphate hydrolases"/>
    <property type="match status" value="1"/>
</dbReference>
<dbReference type="AlphaFoldDB" id="A0AAW7XKQ3"/>
<keyword evidence="5 7" id="KW-0067">ATP-binding</keyword>
<keyword evidence="4" id="KW-0547">Nucleotide-binding</keyword>
<comment type="similarity">
    <text evidence="1">Belongs to the ABC transporter superfamily.</text>
</comment>
<organism evidence="7 9">
    <name type="scientific">Neptunomonas phycophila</name>
    <dbReference type="NCBI Taxonomy" id="1572645"/>
    <lineage>
        <taxon>Bacteria</taxon>
        <taxon>Pseudomonadati</taxon>
        <taxon>Pseudomonadota</taxon>
        <taxon>Gammaproteobacteria</taxon>
        <taxon>Oceanospirillales</taxon>
        <taxon>Oceanospirillaceae</taxon>
        <taxon>Neptunomonas</taxon>
    </lineage>
</organism>
<keyword evidence="10" id="KW-1185">Reference proteome</keyword>
<accession>A0AAW7XKQ3</accession>
<protein>
    <submittedName>
        <fullName evidence="7">ABC transporter ATP-binding protein</fullName>
    </submittedName>
</protein>
<evidence type="ECO:0000256" key="1">
    <source>
        <dbReference type="ARBA" id="ARBA00005417"/>
    </source>
</evidence>
<dbReference type="PANTHER" id="PTHR42711">
    <property type="entry name" value="ABC TRANSPORTER ATP-BINDING PROTEIN"/>
    <property type="match status" value="1"/>
</dbReference>
<dbReference type="EMBL" id="JAUYVO010000004">
    <property type="protein sequence ID" value="MDP2522339.1"/>
    <property type="molecule type" value="Genomic_DNA"/>
</dbReference>
<proteinExistence type="inferred from homology"/>
<evidence type="ECO:0000313" key="9">
    <source>
        <dbReference type="Proteomes" id="UP001169862"/>
    </source>
</evidence>
<evidence type="ECO:0000259" key="6">
    <source>
        <dbReference type="PROSITE" id="PS50893"/>
    </source>
</evidence>
<evidence type="ECO:0000313" key="8">
    <source>
        <dbReference type="EMBL" id="MDP2522339.1"/>
    </source>
</evidence>
<name>A0AAW7XKQ3_9GAMM</name>
<dbReference type="NCBIfam" id="TIGR03864">
    <property type="entry name" value="PQQ_ABC_ATP"/>
    <property type="match status" value="1"/>
</dbReference>
<dbReference type="InterPro" id="IPR003593">
    <property type="entry name" value="AAA+_ATPase"/>
</dbReference>
<dbReference type="InterPro" id="IPR050763">
    <property type="entry name" value="ABC_transporter_ATP-binding"/>
</dbReference>